<gene>
    <name evidence="1" type="ORF">ACT17_32800</name>
</gene>
<organism evidence="1 2">
    <name type="scientific">Mycolicibacterium conceptionense</name>
    <dbReference type="NCBI Taxonomy" id="451644"/>
    <lineage>
        <taxon>Bacteria</taxon>
        <taxon>Bacillati</taxon>
        <taxon>Actinomycetota</taxon>
        <taxon>Actinomycetes</taxon>
        <taxon>Mycobacteriales</taxon>
        <taxon>Mycobacteriaceae</taxon>
        <taxon>Mycolicibacterium</taxon>
    </lineage>
</organism>
<evidence type="ECO:0000313" key="2">
    <source>
        <dbReference type="Proteomes" id="UP000037594"/>
    </source>
</evidence>
<dbReference type="RefSeq" id="WP_048896544.1">
    <property type="nucleotide sequence ID" value="NZ_LFOD01000064.1"/>
</dbReference>
<evidence type="ECO:0000313" key="1">
    <source>
        <dbReference type="EMBL" id="KMV13962.1"/>
    </source>
</evidence>
<proteinExistence type="predicted"/>
<protein>
    <submittedName>
        <fullName evidence="1">Uncharacterized protein</fullName>
    </submittedName>
</protein>
<dbReference type="EMBL" id="LFOD01000064">
    <property type="protein sequence ID" value="KMV13962.1"/>
    <property type="molecule type" value="Genomic_DNA"/>
</dbReference>
<dbReference type="Proteomes" id="UP000037594">
    <property type="component" value="Unassembled WGS sequence"/>
</dbReference>
<reference evidence="1 2" key="1">
    <citation type="submission" date="2015-06" db="EMBL/GenBank/DDBJ databases">
        <title>Genome sequence of Mycobacterium conceptionense strain MLE.</title>
        <authorList>
            <person name="Greninger A.L."/>
            <person name="Cunningham G."/>
            <person name="Chiu C.Y."/>
            <person name="Miller S."/>
        </authorList>
    </citation>
    <scope>NUCLEOTIDE SEQUENCE [LARGE SCALE GENOMIC DNA]</scope>
    <source>
        <strain evidence="1 2">MLE</strain>
    </source>
</reference>
<dbReference type="PATRIC" id="fig|451644.5.peg.6740"/>
<name>A0A0J8TXR9_9MYCO</name>
<comment type="caution">
    <text evidence="1">The sequence shown here is derived from an EMBL/GenBank/DDBJ whole genome shotgun (WGS) entry which is preliminary data.</text>
</comment>
<sequence length="91" mass="10254">MTLPPHLDAVHDRLVLLRQRIEQKAEGKPHQQWATDNALGDVDRLVAALRDSDRIEQFRRIANTTTNEDVATTAMTSIPDLIGPTLIDRND</sequence>
<dbReference type="AlphaFoldDB" id="A0A0J8TXR9"/>
<accession>A0A0J8TXR9</accession>